<comment type="caution">
    <text evidence="2">The sequence shown here is derived from an EMBL/GenBank/DDBJ whole genome shotgun (WGS) entry which is preliminary data.</text>
</comment>
<feature type="signal peptide" evidence="1">
    <location>
        <begin position="1"/>
        <end position="22"/>
    </location>
</feature>
<accession>A0ABS7GAD0</accession>
<sequence length="315" mass="34925">MKHLFIGLLCCISVVTNCFAQAGDLLKKNISDTMLSPARIVEIADPFDGQKALLKLFPGKYYNLSEGNYKNELINWDCTSCKPRSFRDANEEESYQFPYAEGVATRLLNVISYKDSAGTQYKMLTFNHSAYDPDGLQTSRFTGGTLGIAKFSLTGSLWTMKFFQPAIGAYGAFSKCPTPKPVVIGHDQYAFMLDVVNGPAGGPFTGVLYLIAGTGGAYKEVLTVHDASRTEVEEEEGMSSWSCTYNAPQSDKRFFRDIIVTMKGQYRSTDIESLPEEVKPYVSTNKKGTFTLARRYVYKWGKGYQLQGPAGVTVD</sequence>
<name>A0ABS7GAD0_9BACT</name>
<evidence type="ECO:0000313" key="3">
    <source>
        <dbReference type="Proteomes" id="UP000812961"/>
    </source>
</evidence>
<gene>
    <name evidence="2" type="ORF">K1Y79_09770</name>
</gene>
<dbReference type="RefSeq" id="WP_220249836.1">
    <property type="nucleotide sequence ID" value="NZ_JAICCF010000002.1"/>
</dbReference>
<evidence type="ECO:0000313" key="2">
    <source>
        <dbReference type="EMBL" id="MBW8684618.1"/>
    </source>
</evidence>
<keyword evidence="3" id="KW-1185">Reference proteome</keyword>
<proteinExistence type="predicted"/>
<organism evidence="2 3">
    <name type="scientific">Chitinophaga rhizophila</name>
    <dbReference type="NCBI Taxonomy" id="2866212"/>
    <lineage>
        <taxon>Bacteria</taxon>
        <taxon>Pseudomonadati</taxon>
        <taxon>Bacteroidota</taxon>
        <taxon>Chitinophagia</taxon>
        <taxon>Chitinophagales</taxon>
        <taxon>Chitinophagaceae</taxon>
        <taxon>Chitinophaga</taxon>
    </lineage>
</organism>
<dbReference type="EMBL" id="JAICCF010000002">
    <property type="protein sequence ID" value="MBW8684618.1"/>
    <property type="molecule type" value="Genomic_DNA"/>
</dbReference>
<feature type="chain" id="PRO_5046308377" evidence="1">
    <location>
        <begin position="23"/>
        <end position="315"/>
    </location>
</feature>
<keyword evidence="1" id="KW-0732">Signal</keyword>
<reference evidence="2 3" key="1">
    <citation type="submission" date="2021-08" db="EMBL/GenBank/DDBJ databases">
        <title>The genome sequence of Chitinophaga sp. B61.</title>
        <authorList>
            <person name="Zhang X."/>
        </authorList>
    </citation>
    <scope>NUCLEOTIDE SEQUENCE [LARGE SCALE GENOMIC DNA]</scope>
    <source>
        <strain evidence="2 3">B61</strain>
    </source>
</reference>
<evidence type="ECO:0000256" key="1">
    <source>
        <dbReference type="SAM" id="SignalP"/>
    </source>
</evidence>
<dbReference type="Proteomes" id="UP000812961">
    <property type="component" value="Unassembled WGS sequence"/>
</dbReference>
<protein>
    <submittedName>
        <fullName evidence="2">Uncharacterized protein</fullName>
    </submittedName>
</protein>